<protein>
    <submittedName>
        <fullName evidence="1">Uncharacterized protein</fullName>
    </submittedName>
</protein>
<name>A0ABX2ZYP4_9GAMM</name>
<sequence length="173" mass="19925">MGIFKKVPLFALSNSVKKIDVRPLFTGTLALVSSMIFSKDDDASTSEFYDTYLIEKMQSFKSSLDSTIDKRILEMKNKAKDDQAVVQVNEVWDAELDRLTESFVQDILTSDMNEQCSRFEDRFPAEAAFVNFMLRPRNLSDKALHTSISHRASLLLMVVAITRKYARYDFEKR</sequence>
<accession>A0ABX2ZYP4</accession>
<evidence type="ECO:0000313" key="1">
    <source>
        <dbReference type="EMBL" id="ODN41638.1"/>
    </source>
</evidence>
<proteinExistence type="predicted"/>
<dbReference type="RefSeq" id="WP_069314102.1">
    <property type="nucleotide sequence ID" value="NZ_MDTU01000002.1"/>
</dbReference>
<reference evidence="1 2" key="1">
    <citation type="submission" date="2016-08" db="EMBL/GenBank/DDBJ databases">
        <title>Draft genome sequence of Candidatus Piscirickettsia litoralis, from seawater.</title>
        <authorList>
            <person name="Wan X."/>
            <person name="Lee A.J."/>
            <person name="Hou S."/>
            <person name="Donachie S.P."/>
        </authorList>
    </citation>
    <scope>NUCLEOTIDE SEQUENCE [LARGE SCALE GENOMIC DNA]</scope>
    <source>
        <strain evidence="1 2">Y2</strain>
    </source>
</reference>
<keyword evidence="2" id="KW-1185">Reference proteome</keyword>
<dbReference type="Proteomes" id="UP000094329">
    <property type="component" value="Unassembled WGS sequence"/>
</dbReference>
<organism evidence="1 2">
    <name type="scientific">Piscirickettsia litoralis</name>
    <dbReference type="NCBI Taxonomy" id="1891921"/>
    <lineage>
        <taxon>Bacteria</taxon>
        <taxon>Pseudomonadati</taxon>
        <taxon>Pseudomonadota</taxon>
        <taxon>Gammaproteobacteria</taxon>
        <taxon>Thiotrichales</taxon>
        <taxon>Piscirickettsiaceae</taxon>
        <taxon>Piscirickettsia</taxon>
    </lineage>
</organism>
<comment type="caution">
    <text evidence="1">The sequence shown here is derived from an EMBL/GenBank/DDBJ whole genome shotgun (WGS) entry which is preliminary data.</text>
</comment>
<gene>
    <name evidence="1" type="ORF">BGC07_16220</name>
</gene>
<evidence type="ECO:0000313" key="2">
    <source>
        <dbReference type="Proteomes" id="UP000094329"/>
    </source>
</evidence>
<dbReference type="EMBL" id="MDTU01000002">
    <property type="protein sequence ID" value="ODN41638.1"/>
    <property type="molecule type" value="Genomic_DNA"/>
</dbReference>